<dbReference type="InterPro" id="IPR059179">
    <property type="entry name" value="MLKL-like_MCAfunc"/>
</dbReference>
<dbReference type="PANTHER" id="PTHR47691">
    <property type="entry name" value="REGULATOR-RELATED"/>
    <property type="match status" value="1"/>
</dbReference>
<feature type="non-terminal residue" evidence="2">
    <location>
        <position position="1"/>
    </location>
</feature>
<dbReference type="InterPro" id="IPR049052">
    <property type="entry name" value="nSTAND1"/>
</dbReference>
<dbReference type="Gene3D" id="1.25.40.10">
    <property type="entry name" value="Tetratricopeptide repeat domain"/>
    <property type="match status" value="2"/>
</dbReference>
<dbReference type="AlphaFoldDB" id="A0AAD7JLT2"/>
<dbReference type="CDD" id="cd21037">
    <property type="entry name" value="MLKL_NTD"/>
    <property type="match status" value="1"/>
</dbReference>
<dbReference type="Gene3D" id="1.20.930.20">
    <property type="entry name" value="Adaptor protein Cbl, N-terminal domain"/>
    <property type="match status" value="1"/>
</dbReference>
<evidence type="ECO:0000313" key="3">
    <source>
        <dbReference type="Proteomes" id="UP001215598"/>
    </source>
</evidence>
<dbReference type="Pfam" id="PF20703">
    <property type="entry name" value="nSTAND1"/>
    <property type="match status" value="1"/>
</dbReference>
<protein>
    <recommendedName>
        <fullName evidence="1">Novel STAND NTPase 1 domain-containing protein</fullName>
    </recommendedName>
</protein>
<organism evidence="2 3">
    <name type="scientific">Mycena metata</name>
    <dbReference type="NCBI Taxonomy" id="1033252"/>
    <lineage>
        <taxon>Eukaryota</taxon>
        <taxon>Fungi</taxon>
        <taxon>Dikarya</taxon>
        <taxon>Basidiomycota</taxon>
        <taxon>Agaricomycotina</taxon>
        <taxon>Agaricomycetes</taxon>
        <taxon>Agaricomycetidae</taxon>
        <taxon>Agaricales</taxon>
        <taxon>Marasmiineae</taxon>
        <taxon>Mycenaceae</taxon>
        <taxon>Mycena</taxon>
    </lineage>
</organism>
<gene>
    <name evidence="2" type="ORF">B0H16DRAFT_1523524</name>
</gene>
<accession>A0AAD7JLT2</accession>
<name>A0AAD7JLT2_9AGAR</name>
<feature type="domain" description="Novel STAND NTPase 1" evidence="1">
    <location>
        <begin position="155"/>
        <end position="296"/>
    </location>
</feature>
<dbReference type="SUPFAM" id="SSF48452">
    <property type="entry name" value="TPR-like"/>
    <property type="match status" value="2"/>
</dbReference>
<dbReference type="GO" id="GO:0007166">
    <property type="term" value="P:cell surface receptor signaling pathway"/>
    <property type="evidence" value="ECO:0007669"/>
    <property type="project" value="InterPro"/>
</dbReference>
<comment type="caution">
    <text evidence="2">The sequence shown here is derived from an EMBL/GenBank/DDBJ whole genome shotgun (WGS) entry which is preliminary data.</text>
</comment>
<dbReference type="CDD" id="cd00009">
    <property type="entry name" value="AAA"/>
    <property type="match status" value="1"/>
</dbReference>
<evidence type="ECO:0000313" key="2">
    <source>
        <dbReference type="EMBL" id="KAJ7765583.1"/>
    </source>
</evidence>
<sequence>SVNKNKCTEMMEQVYEVLHGIIRLHILSDTGHLSPNLLKHIAEFTETLYKVHTFVQAQQETNKFNQILRRGEMNALQKDCTSELQQVLSTFKLQGVSLLICARQTHEYENQVHQEVLHLIDSQFTEESSDGASTTNQVFSADHNSSNSLSLLPSEPKIFYGRESEVSDILKLFRQGIPRIAILGPGGMGKTSLAKAILHCEDITMKYIDHRFFVSCESALTKVELTILIGAHLGLKGSKDLTQALIQHFSRGPPCLLVLDNLETLWEQVQFQGAIEEFLSLLAEVEHLALIVTMRGGERPAKVQWTRPFLQPLTPLVQQAARQTFEAIADDVHNAEDVEKVLLLTGNVPLVIDLVSHLVASDGCINVLSRWEQEATAMMSQGHDRRSNLDLSISLSLTSPRMKSVPHSRDLLGLLSMLPDGLSDLELQQSKLPIDNILTCKAALIRTSLAYQDKQKRLRVLVPIQEYMQQYYPPTPTLTNPLLSHFQELLKTYTETSETQEIVRRIIPNFANIQNLLSLGLKEDNPNLMKTIDYTLLLANLARVAGWGNVSLMNQIPGLIYGLHSPKLELKWLTFSLGSYFHQLVPNPEAIISEGLAQIFACNDQLVQVNFLRIVGHFYLVQVDGMSNAQKFAQQALEFSAGNIKCQSSTTCHLAVIHNRLGDYRVAIGHARQSRKLAQLAGNPMLEARALHIEIICLDRLGDYTLGISLCQTAHNLLKLCLSDDLISQAIMNSQGTILESKSEYSEARLIYTQLLAKSPLAKSPYHHIMNLLNILGIDINTDVAGNTVLQDINILQGILSKLGQYKRWQKWFITMCAEFHLREGDFLLAETGFQRCLKLSWGSDQENVTSCLQALADGYRWGAKPRLAWVTLLLVNSLTTKQKLSVHSALQSMSHFFLCLGDKHTAHSLLTLALEGFTDMDIHRSKAECMLHLGEISEQRGDFSRALQLWEQAKPLFERSSQRRQMALADEKISGIQPHLEEADQQKLVFLSELHPPSGLAPNSEDQDV</sequence>
<dbReference type="InterPro" id="IPR027417">
    <property type="entry name" value="P-loop_NTPase"/>
</dbReference>
<dbReference type="PANTHER" id="PTHR47691:SF3">
    <property type="entry name" value="HTH-TYPE TRANSCRIPTIONAL REGULATOR RV0890C-RELATED"/>
    <property type="match status" value="1"/>
</dbReference>
<feature type="non-terminal residue" evidence="2">
    <location>
        <position position="1010"/>
    </location>
</feature>
<evidence type="ECO:0000259" key="1">
    <source>
        <dbReference type="Pfam" id="PF20703"/>
    </source>
</evidence>
<dbReference type="Proteomes" id="UP001215598">
    <property type="component" value="Unassembled WGS sequence"/>
</dbReference>
<dbReference type="InterPro" id="IPR011990">
    <property type="entry name" value="TPR-like_helical_dom_sf"/>
</dbReference>
<proteinExistence type="predicted"/>
<keyword evidence="3" id="KW-1185">Reference proteome</keyword>
<dbReference type="SUPFAM" id="SSF52540">
    <property type="entry name" value="P-loop containing nucleoside triphosphate hydrolases"/>
    <property type="match status" value="1"/>
</dbReference>
<reference evidence="2" key="1">
    <citation type="submission" date="2023-03" db="EMBL/GenBank/DDBJ databases">
        <title>Massive genome expansion in bonnet fungi (Mycena s.s.) driven by repeated elements and novel gene families across ecological guilds.</title>
        <authorList>
            <consortium name="Lawrence Berkeley National Laboratory"/>
            <person name="Harder C.B."/>
            <person name="Miyauchi S."/>
            <person name="Viragh M."/>
            <person name="Kuo A."/>
            <person name="Thoen E."/>
            <person name="Andreopoulos B."/>
            <person name="Lu D."/>
            <person name="Skrede I."/>
            <person name="Drula E."/>
            <person name="Henrissat B."/>
            <person name="Morin E."/>
            <person name="Kohler A."/>
            <person name="Barry K."/>
            <person name="LaButti K."/>
            <person name="Morin E."/>
            <person name="Salamov A."/>
            <person name="Lipzen A."/>
            <person name="Mereny Z."/>
            <person name="Hegedus B."/>
            <person name="Baldrian P."/>
            <person name="Stursova M."/>
            <person name="Weitz H."/>
            <person name="Taylor A."/>
            <person name="Grigoriev I.V."/>
            <person name="Nagy L.G."/>
            <person name="Martin F."/>
            <person name="Kauserud H."/>
        </authorList>
    </citation>
    <scope>NUCLEOTIDE SEQUENCE</scope>
    <source>
        <strain evidence="2">CBHHK182m</strain>
    </source>
</reference>
<dbReference type="Gene3D" id="3.40.50.300">
    <property type="entry name" value="P-loop containing nucleotide triphosphate hydrolases"/>
    <property type="match status" value="1"/>
</dbReference>
<dbReference type="InterPro" id="IPR036537">
    <property type="entry name" value="Adaptor_Cbl_N_dom_sf"/>
</dbReference>
<dbReference type="EMBL" id="JARKIB010000025">
    <property type="protein sequence ID" value="KAJ7765583.1"/>
    <property type="molecule type" value="Genomic_DNA"/>
</dbReference>